<dbReference type="Pfam" id="PF00254">
    <property type="entry name" value="FKBP_C"/>
    <property type="match status" value="1"/>
</dbReference>
<dbReference type="AlphaFoldDB" id="A0A512L5M4"/>
<evidence type="ECO:0000256" key="6">
    <source>
        <dbReference type="ARBA" id="ARBA00023186"/>
    </source>
</evidence>
<organism evidence="12 13">
    <name type="scientific">Sulfuriferula plumbiphila</name>
    <dbReference type="NCBI Taxonomy" id="171865"/>
    <lineage>
        <taxon>Bacteria</taxon>
        <taxon>Pseudomonadati</taxon>
        <taxon>Pseudomonadota</taxon>
        <taxon>Betaproteobacteria</taxon>
        <taxon>Nitrosomonadales</taxon>
        <taxon>Sulfuricellaceae</taxon>
        <taxon>Sulfuriferula</taxon>
    </lineage>
</organism>
<accession>A0A512L5M4</accession>
<dbReference type="SUPFAM" id="SSF54534">
    <property type="entry name" value="FKBP-like"/>
    <property type="match status" value="1"/>
</dbReference>
<keyword evidence="5 9" id="KW-0697">Rotamase</keyword>
<name>A0A512L5M4_9PROT</name>
<keyword evidence="4" id="KW-0963">Cytoplasm</keyword>
<evidence type="ECO:0000313" key="12">
    <source>
        <dbReference type="EMBL" id="GEP29752.1"/>
    </source>
</evidence>
<evidence type="ECO:0000256" key="3">
    <source>
        <dbReference type="ARBA" id="ARBA00006577"/>
    </source>
</evidence>
<feature type="domain" description="PPIase FKBP-type" evidence="11">
    <location>
        <begin position="6"/>
        <end position="79"/>
    </location>
</feature>
<evidence type="ECO:0000256" key="5">
    <source>
        <dbReference type="ARBA" id="ARBA00023110"/>
    </source>
</evidence>
<dbReference type="EC" id="5.2.1.8" evidence="10"/>
<dbReference type="OrthoDB" id="9808891at2"/>
<dbReference type="PANTHER" id="PTHR47861:SF3">
    <property type="entry name" value="FKBP-TYPE PEPTIDYL-PROLYL CIS-TRANS ISOMERASE SLYD"/>
    <property type="match status" value="1"/>
</dbReference>
<gene>
    <name evidence="12" type="ORF">TPL01_08900</name>
</gene>
<comment type="caution">
    <text evidence="12">The sequence shown here is derived from an EMBL/GenBank/DDBJ whole genome shotgun (WGS) entry which is preliminary data.</text>
</comment>
<dbReference type="GO" id="GO:0042026">
    <property type="term" value="P:protein refolding"/>
    <property type="evidence" value="ECO:0007669"/>
    <property type="project" value="UniProtKB-ARBA"/>
</dbReference>
<evidence type="ECO:0000256" key="8">
    <source>
        <dbReference type="ARBA" id="ARBA00037071"/>
    </source>
</evidence>
<comment type="function">
    <text evidence="8">Also involved in hydrogenase metallocenter assembly, probably by participating in the nickel insertion step. This function in hydrogenase biosynthesis requires chaperone activity and the presence of the metal-binding domain, but not PPIase activity.</text>
</comment>
<evidence type="ECO:0000256" key="1">
    <source>
        <dbReference type="ARBA" id="ARBA00000971"/>
    </source>
</evidence>
<dbReference type="GO" id="GO:0003755">
    <property type="term" value="F:peptidyl-prolyl cis-trans isomerase activity"/>
    <property type="evidence" value="ECO:0007669"/>
    <property type="project" value="UniProtKB-UniRule"/>
</dbReference>
<dbReference type="InterPro" id="IPR001179">
    <property type="entry name" value="PPIase_FKBP_dom"/>
</dbReference>
<proteinExistence type="inferred from homology"/>
<evidence type="ECO:0000256" key="9">
    <source>
        <dbReference type="PROSITE-ProRule" id="PRU00277"/>
    </source>
</evidence>
<dbReference type="PROSITE" id="PS50059">
    <property type="entry name" value="FKBP_PPIASE"/>
    <property type="match status" value="1"/>
</dbReference>
<dbReference type="GO" id="GO:0005737">
    <property type="term" value="C:cytoplasm"/>
    <property type="evidence" value="ECO:0007669"/>
    <property type="project" value="UniProtKB-SubCell"/>
</dbReference>
<evidence type="ECO:0000256" key="7">
    <source>
        <dbReference type="ARBA" id="ARBA00023235"/>
    </source>
</evidence>
<comment type="subcellular location">
    <subcellularLocation>
        <location evidence="2">Cytoplasm</location>
    </subcellularLocation>
</comment>
<comment type="catalytic activity">
    <reaction evidence="1 9 10">
        <text>[protein]-peptidylproline (omega=180) = [protein]-peptidylproline (omega=0)</text>
        <dbReference type="Rhea" id="RHEA:16237"/>
        <dbReference type="Rhea" id="RHEA-COMP:10747"/>
        <dbReference type="Rhea" id="RHEA-COMP:10748"/>
        <dbReference type="ChEBI" id="CHEBI:83833"/>
        <dbReference type="ChEBI" id="CHEBI:83834"/>
        <dbReference type="EC" id="5.2.1.8"/>
    </reaction>
</comment>
<dbReference type="RefSeq" id="WP_147071182.1">
    <property type="nucleotide sequence ID" value="NZ_AP021884.1"/>
</dbReference>
<dbReference type="Gene3D" id="3.10.50.40">
    <property type="match status" value="1"/>
</dbReference>
<keyword evidence="13" id="KW-1185">Reference proteome</keyword>
<reference evidence="12 13" key="1">
    <citation type="submission" date="2019-07" db="EMBL/GenBank/DDBJ databases">
        <title>Whole genome shotgun sequence of Thiobacillus plumbophilus NBRC 107929.</title>
        <authorList>
            <person name="Hosoyama A."/>
            <person name="Uohara A."/>
            <person name="Ohji S."/>
            <person name="Ichikawa N."/>
        </authorList>
    </citation>
    <scope>NUCLEOTIDE SEQUENCE [LARGE SCALE GENOMIC DNA]</scope>
    <source>
        <strain evidence="12 13">NBRC 107929</strain>
    </source>
</reference>
<dbReference type="PANTHER" id="PTHR47861">
    <property type="entry name" value="FKBP-TYPE PEPTIDYL-PROLYL CIS-TRANS ISOMERASE SLYD"/>
    <property type="match status" value="1"/>
</dbReference>
<sequence length="165" mass="18035">MQIAKDTIVTISYQLTNLAGDILEKSSAPVSYLHGGYDGIFPTVEEALQGKQEGDDIDVTLEPEYAFGEYEAELLRAEPRHLFPAEIAVGMQFEGAAEGTDEFMLYTVTELTEDTVMVDGNHPLAGQTLKFSCHVDNVRPASAEEIAHGHAHGEHGEHGEHGHHH</sequence>
<keyword evidence="6" id="KW-0143">Chaperone</keyword>
<evidence type="ECO:0000256" key="2">
    <source>
        <dbReference type="ARBA" id="ARBA00004496"/>
    </source>
</evidence>
<dbReference type="InterPro" id="IPR046357">
    <property type="entry name" value="PPIase_dom_sf"/>
</dbReference>
<evidence type="ECO:0000259" key="11">
    <source>
        <dbReference type="PROSITE" id="PS50059"/>
    </source>
</evidence>
<evidence type="ECO:0000256" key="4">
    <source>
        <dbReference type="ARBA" id="ARBA00022490"/>
    </source>
</evidence>
<dbReference type="EMBL" id="BKAD01000008">
    <property type="protein sequence ID" value="GEP29752.1"/>
    <property type="molecule type" value="Genomic_DNA"/>
</dbReference>
<evidence type="ECO:0000256" key="10">
    <source>
        <dbReference type="RuleBase" id="RU003915"/>
    </source>
</evidence>
<keyword evidence="7 9" id="KW-0413">Isomerase</keyword>
<dbReference type="Proteomes" id="UP000321337">
    <property type="component" value="Unassembled WGS sequence"/>
</dbReference>
<comment type="similarity">
    <text evidence="3 10">Belongs to the FKBP-type PPIase family.</text>
</comment>
<evidence type="ECO:0000313" key="13">
    <source>
        <dbReference type="Proteomes" id="UP000321337"/>
    </source>
</evidence>
<protein>
    <recommendedName>
        <fullName evidence="10">Peptidyl-prolyl cis-trans isomerase</fullName>
        <ecNumber evidence="10">5.2.1.8</ecNumber>
    </recommendedName>
</protein>